<reference evidence="4 5" key="1">
    <citation type="submission" date="2016-05" db="EMBL/GenBank/DDBJ databases">
        <title>Genome Sequence of Pseudomonas citronellolis Strain SJTE-3, an Estrogens and Persistent Organic Pollutants degradation strain.</title>
        <authorList>
            <person name="Liang R."/>
        </authorList>
    </citation>
    <scope>NUCLEOTIDE SEQUENCE [LARGE SCALE GENOMIC DNA]</scope>
    <source>
        <strain evidence="4 5">SJTE-3</strain>
    </source>
</reference>
<evidence type="ECO:0000256" key="2">
    <source>
        <dbReference type="SAM" id="SignalP"/>
    </source>
</evidence>
<evidence type="ECO:0000259" key="3">
    <source>
        <dbReference type="Pfam" id="PF05229"/>
    </source>
</evidence>
<feature type="region of interest" description="Disordered" evidence="1">
    <location>
        <begin position="281"/>
        <end position="304"/>
    </location>
</feature>
<dbReference type="PANTHER" id="PTHR37089">
    <property type="entry name" value="PROTEIN U-RELATED"/>
    <property type="match status" value="1"/>
</dbReference>
<dbReference type="RefSeq" id="WP_064582612.1">
    <property type="nucleotide sequence ID" value="NZ_CP015878.1"/>
</dbReference>
<feature type="chain" id="PRO_5008391563" description="Spore coat protein U/FanG domain-containing protein" evidence="2">
    <location>
        <begin position="21"/>
        <end position="341"/>
    </location>
</feature>
<feature type="signal peptide" evidence="2">
    <location>
        <begin position="1"/>
        <end position="20"/>
    </location>
</feature>
<protein>
    <recommendedName>
        <fullName evidence="3">Spore coat protein U/FanG domain-containing protein</fullName>
    </recommendedName>
</protein>
<dbReference type="PANTHER" id="PTHR37089:SF1">
    <property type="entry name" value="MEMBRANE PROTEIN"/>
    <property type="match status" value="1"/>
</dbReference>
<dbReference type="SMART" id="SM00972">
    <property type="entry name" value="SCPU"/>
    <property type="match status" value="2"/>
</dbReference>
<dbReference type="InterPro" id="IPR053167">
    <property type="entry name" value="Spore_coat_component"/>
</dbReference>
<dbReference type="InterPro" id="IPR007893">
    <property type="entry name" value="Spore_coat_U/FanG"/>
</dbReference>
<accession>A0A1A9KA51</accession>
<feature type="domain" description="Spore coat protein U/FanG" evidence="3">
    <location>
        <begin position="21"/>
        <end position="150"/>
    </location>
</feature>
<name>A0A1A9KA51_9PSED</name>
<keyword evidence="2" id="KW-0732">Signal</keyword>
<dbReference type="AlphaFoldDB" id="A0A1A9KA51"/>
<proteinExistence type="predicted"/>
<gene>
    <name evidence="4" type="ORF">A9C11_10465</name>
</gene>
<dbReference type="EMBL" id="CP015878">
    <property type="protein sequence ID" value="ANI14378.1"/>
    <property type="molecule type" value="Genomic_DNA"/>
</dbReference>
<organism evidence="4 5">
    <name type="scientific">Pseudomonas citronellolis</name>
    <dbReference type="NCBI Taxonomy" id="53408"/>
    <lineage>
        <taxon>Bacteria</taxon>
        <taxon>Pseudomonadati</taxon>
        <taxon>Pseudomonadota</taxon>
        <taxon>Gammaproteobacteria</taxon>
        <taxon>Pseudomonadales</taxon>
        <taxon>Pseudomonadaceae</taxon>
        <taxon>Pseudomonas</taxon>
    </lineage>
</organism>
<sequence>MTIPRYLLPLLALAPLTGLAHTETEQCTINPGRASFGSHGSMTIANGVPAMQLSGGARCSLKGYPIRENWIRLLPENLNGGVLRNAATGDAIPFELYGDAGLSLPLRQGQFYNYSNFPFPGGAPDVSQFPLHARLRVANVAPGTYTATIQLRWHWRICVAGRVLGACYFPGWDITPGVSGGCLLEVCTSAPTDWGTGVLTSLQLTVQVRRDCQLNAPAVNFGSAPLIAGFRPVQQRIQVRCSKGTSYDVGLSDGVNASGGQRHMASGGNRLAYELYKSSSGSERWGSAGTERRPSSSAELNPGSLDGLTYQGFDYRAEILPDQPTPPAGTYSDSVVVDVRF</sequence>
<evidence type="ECO:0000313" key="4">
    <source>
        <dbReference type="EMBL" id="ANI14378.1"/>
    </source>
</evidence>
<dbReference type="Pfam" id="PF05229">
    <property type="entry name" value="SCPU"/>
    <property type="match status" value="2"/>
</dbReference>
<evidence type="ECO:0000256" key="1">
    <source>
        <dbReference type="SAM" id="MobiDB-lite"/>
    </source>
</evidence>
<feature type="domain" description="Spore coat protein U/FanG" evidence="3">
    <location>
        <begin position="200"/>
        <end position="337"/>
    </location>
</feature>
<evidence type="ECO:0000313" key="5">
    <source>
        <dbReference type="Proteomes" id="UP000077748"/>
    </source>
</evidence>
<dbReference type="Proteomes" id="UP000077748">
    <property type="component" value="Chromosome"/>
</dbReference>